<dbReference type="OrthoDB" id="55834at2759"/>
<protein>
    <submittedName>
        <fullName evidence="1">Uncharacterized protein</fullName>
    </submittedName>
</protein>
<evidence type="ECO:0000313" key="2">
    <source>
        <dbReference type="Proteomes" id="UP001153069"/>
    </source>
</evidence>
<name>A0A9N8ELC3_9STRA</name>
<proteinExistence type="predicted"/>
<gene>
    <name evidence="1" type="ORF">SEMRO_1406_G269880.1</name>
</gene>
<organism evidence="1 2">
    <name type="scientific">Seminavis robusta</name>
    <dbReference type="NCBI Taxonomy" id="568900"/>
    <lineage>
        <taxon>Eukaryota</taxon>
        <taxon>Sar</taxon>
        <taxon>Stramenopiles</taxon>
        <taxon>Ochrophyta</taxon>
        <taxon>Bacillariophyta</taxon>
        <taxon>Bacillariophyceae</taxon>
        <taxon>Bacillariophycidae</taxon>
        <taxon>Naviculales</taxon>
        <taxon>Naviculaceae</taxon>
        <taxon>Seminavis</taxon>
    </lineage>
</organism>
<sequence>MKSKIPTISTIKESISSGRARHHHRVEHSSAIDEPLPVASVLDGTWRSRRKLHRTPRRLATLRPELPTDTSEVDASGTTMCIAGDEYIVVANTVSTPVLIYRLTHSAAAATVVTPWNSVSLIGGDDDNATPSSSAIVSLMALPFGKSLIYGEPCRKDEGHIVAFSDDGQGFILRIRRDDGATKICSFPTQNFGVTCAAVVPVAATGGDHHLLVGYQTGYIESWKIFRFSPKKILAKLLWRGIYPHSYSIQNMAPLTVESHNNNTQSHRYLLVTVQSPSVILKTSAMVEVMDIQSLPEDWKQRRGEQQGHYLRAVKLDSRCWVMPGARMELLNTSTLGSHHTAAEDDENLPRRAHVIPSASTGSICDLPQASCVALADGTIAMLTATEDTKEDELRWGVANDYNQLLLPYPAIGCAAVNWDASQHPPNYSPHVACCLRGGSTYLMPFVNPEDANSEIPVTVFLLDVETHSRYIHGFTAGNLILSPPPTIASEDQEHNNSLTSKDGFSVTTPVLVYGWAGGIVDVFSCELNAGAVPGRRPMITHREESALEDLISNGSYNLLADLMMLLLQDENSTDSNLLQQPIWKNASLEFQKHKGEATVADLLTPEYAATRQLLLHLSTNLQEASS</sequence>
<reference evidence="1" key="1">
    <citation type="submission" date="2020-06" db="EMBL/GenBank/DDBJ databases">
        <authorList>
            <consortium name="Plant Systems Biology data submission"/>
        </authorList>
    </citation>
    <scope>NUCLEOTIDE SEQUENCE</scope>
    <source>
        <strain evidence="1">D6</strain>
    </source>
</reference>
<keyword evidence="2" id="KW-1185">Reference proteome</keyword>
<dbReference type="AlphaFoldDB" id="A0A9N8ELC3"/>
<accession>A0A9N8ELC3</accession>
<evidence type="ECO:0000313" key="1">
    <source>
        <dbReference type="EMBL" id="CAB9523341.1"/>
    </source>
</evidence>
<dbReference type="EMBL" id="CAICTM010001404">
    <property type="protein sequence ID" value="CAB9523341.1"/>
    <property type="molecule type" value="Genomic_DNA"/>
</dbReference>
<dbReference type="Proteomes" id="UP001153069">
    <property type="component" value="Unassembled WGS sequence"/>
</dbReference>
<comment type="caution">
    <text evidence="1">The sequence shown here is derived from an EMBL/GenBank/DDBJ whole genome shotgun (WGS) entry which is preliminary data.</text>
</comment>